<dbReference type="SMART" id="SM00408">
    <property type="entry name" value="IGc2"/>
    <property type="match status" value="4"/>
</dbReference>
<dbReference type="AlphaFoldDB" id="A0A8X6X5V6"/>
<dbReference type="GO" id="GO:0098609">
    <property type="term" value="P:cell-cell adhesion"/>
    <property type="evidence" value="ECO:0007669"/>
    <property type="project" value="UniProtKB-ARBA"/>
</dbReference>
<evidence type="ECO:0000256" key="3">
    <source>
        <dbReference type="ARBA" id="ARBA00022475"/>
    </source>
</evidence>
<evidence type="ECO:0000256" key="10">
    <source>
        <dbReference type="ARBA" id="ARBA00023157"/>
    </source>
</evidence>
<keyword evidence="11" id="KW-0325">Glycoprotein</keyword>
<reference evidence="14" key="1">
    <citation type="submission" date="2020-08" db="EMBL/GenBank/DDBJ databases">
        <title>Multicomponent nature underlies the extraordinary mechanical properties of spider dragline silk.</title>
        <authorList>
            <person name="Kono N."/>
            <person name="Nakamura H."/>
            <person name="Mori M."/>
            <person name="Yoshida Y."/>
            <person name="Ohtoshi R."/>
            <person name="Malay A.D."/>
            <person name="Moran D.A.P."/>
            <person name="Tomita M."/>
            <person name="Numata K."/>
            <person name="Arakawa K."/>
        </authorList>
    </citation>
    <scope>NUCLEOTIDE SEQUENCE</scope>
</reference>
<dbReference type="FunFam" id="2.60.40.10:FF:000005">
    <property type="entry name" value="Neuronal cell adhesion molecule"/>
    <property type="match status" value="1"/>
</dbReference>
<evidence type="ECO:0000256" key="12">
    <source>
        <dbReference type="ARBA" id="ARBA00023319"/>
    </source>
</evidence>
<dbReference type="FunFam" id="2.60.40.10:FF:000017">
    <property type="entry name" value="Down syndrome cell adhesion molecule b"/>
    <property type="match status" value="1"/>
</dbReference>
<dbReference type="Pfam" id="PF07679">
    <property type="entry name" value="I-set"/>
    <property type="match status" value="2"/>
</dbReference>
<keyword evidence="7" id="KW-0130">Cell adhesion</keyword>
<organism evidence="14 15">
    <name type="scientific">Trichonephila inaurata madagascariensis</name>
    <dbReference type="NCBI Taxonomy" id="2747483"/>
    <lineage>
        <taxon>Eukaryota</taxon>
        <taxon>Metazoa</taxon>
        <taxon>Ecdysozoa</taxon>
        <taxon>Arthropoda</taxon>
        <taxon>Chelicerata</taxon>
        <taxon>Arachnida</taxon>
        <taxon>Araneae</taxon>
        <taxon>Araneomorphae</taxon>
        <taxon>Entelegynae</taxon>
        <taxon>Araneoidea</taxon>
        <taxon>Nephilidae</taxon>
        <taxon>Trichonephila</taxon>
        <taxon>Trichonephila inaurata</taxon>
    </lineage>
</organism>
<evidence type="ECO:0000256" key="5">
    <source>
        <dbReference type="ARBA" id="ARBA00022729"/>
    </source>
</evidence>
<dbReference type="PANTHER" id="PTHR12231:SF253">
    <property type="entry name" value="DPR-INTERACTING PROTEIN ETA, ISOFORM B-RELATED"/>
    <property type="match status" value="1"/>
</dbReference>
<dbReference type="InterPro" id="IPR013098">
    <property type="entry name" value="Ig_I-set"/>
</dbReference>
<keyword evidence="9" id="KW-0472">Membrane</keyword>
<keyword evidence="8" id="KW-1133">Transmembrane helix</keyword>
<evidence type="ECO:0000256" key="4">
    <source>
        <dbReference type="ARBA" id="ARBA00022692"/>
    </source>
</evidence>
<dbReference type="Pfam" id="PF13927">
    <property type="entry name" value="Ig_3"/>
    <property type="match status" value="2"/>
</dbReference>
<proteinExistence type="predicted"/>
<dbReference type="Gene3D" id="2.60.40.10">
    <property type="entry name" value="Immunoglobulins"/>
    <property type="match status" value="4"/>
</dbReference>
<accession>A0A8X6X5V6</accession>
<feature type="domain" description="Ig-like" evidence="13">
    <location>
        <begin position="88"/>
        <end position="181"/>
    </location>
</feature>
<keyword evidence="3" id="KW-1003">Cell membrane</keyword>
<feature type="domain" description="Ig-like" evidence="13">
    <location>
        <begin position="278"/>
        <end position="368"/>
    </location>
</feature>
<evidence type="ECO:0000256" key="2">
    <source>
        <dbReference type="ARBA" id="ARBA00004236"/>
    </source>
</evidence>
<dbReference type="PROSITE" id="PS50835">
    <property type="entry name" value="IG_LIKE"/>
    <property type="match status" value="4"/>
</dbReference>
<dbReference type="OrthoDB" id="6427780at2759"/>
<dbReference type="PANTHER" id="PTHR12231">
    <property type="entry name" value="CTX-RELATED TYPE I TRANSMEMBRANE PROTEIN"/>
    <property type="match status" value="1"/>
</dbReference>
<dbReference type="SMART" id="SM00409">
    <property type="entry name" value="IG"/>
    <property type="match status" value="4"/>
</dbReference>
<dbReference type="InterPro" id="IPR013783">
    <property type="entry name" value="Ig-like_fold"/>
</dbReference>
<dbReference type="CDD" id="cd20956">
    <property type="entry name" value="IgI_4_Dscam"/>
    <property type="match status" value="1"/>
</dbReference>
<dbReference type="InterPro" id="IPR003599">
    <property type="entry name" value="Ig_sub"/>
</dbReference>
<feature type="domain" description="Ig-like" evidence="13">
    <location>
        <begin position="185"/>
        <end position="271"/>
    </location>
</feature>
<gene>
    <name evidence="14" type="primary">Dscam2</name>
    <name evidence="14" type="ORF">TNIN_425581</name>
</gene>
<keyword evidence="15" id="KW-1185">Reference proteome</keyword>
<comment type="subcellular location">
    <subcellularLocation>
        <location evidence="2">Cell membrane</location>
    </subcellularLocation>
    <subcellularLocation>
        <location evidence="1">Membrane</location>
        <topology evidence="1">Single-pass membrane protein</topology>
    </subcellularLocation>
</comment>
<evidence type="ECO:0000256" key="9">
    <source>
        <dbReference type="ARBA" id="ARBA00023136"/>
    </source>
</evidence>
<dbReference type="SUPFAM" id="SSF48726">
    <property type="entry name" value="Immunoglobulin"/>
    <property type="match status" value="4"/>
</dbReference>
<evidence type="ECO:0000259" key="13">
    <source>
        <dbReference type="PROSITE" id="PS50835"/>
    </source>
</evidence>
<keyword evidence="5" id="KW-0732">Signal</keyword>
<evidence type="ECO:0000256" key="7">
    <source>
        <dbReference type="ARBA" id="ARBA00022889"/>
    </source>
</evidence>
<name>A0A8X6X5V6_9ARAC</name>
<keyword evidence="10" id="KW-1015">Disulfide bond</keyword>
<comment type="caution">
    <text evidence="14">The sequence shown here is derived from an EMBL/GenBank/DDBJ whole genome shotgun (WGS) entry which is preliminary data.</text>
</comment>
<evidence type="ECO:0000313" key="15">
    <source>
        <dbReference type="Proteomes" id="UP000886998"/>
    </source>
</evidence>
<protein>
    <submittedName>
        <fullName evidence="14">Down syndrome cell adhesion molecule-like protein Dscam2</fullName>
    </submittedName>
</protein>
<dbReference type="Proteomes" id="UP000886998">
    <property type="component" value="Unassembled WGS sequence"/>
</dbReference>
<evidence type="ECO:0000256" key="8">
    <source>
        <dbReference type="ARBA" id="ARBA00022989"/>
    </source>
</evidence>
<dbReference type="EMBL" id="BMAV01005577">
    <property type="protein sequence ID" value="GFY46752.1"/>
    <property type="molecule type" value="Genomic_DNA"/>
</dbReference>
<evidence type="ECO:0000256" key="6">
    <source>
        <dbReference type="ARBA" id="ARBA00022737"/>
    </source>
</evidence>
<sequence>MSPVVQKIHVGRPWVINCSVSGHPIHGVHWRKDVDVLSLDGRVSQISRDVIRIDPVQREDRGMYQCIAYNDQDTAQAAVELTLGDDVPELQETFEEQTIQPGPSLSLKCVASGNPLPQIVWRLDDAPIPENHRIRFGDYVTKDGFVVSFVNISNVKTEDGGDYRCVANNGVGEVSHESRVNVLGPPVVVRRARNVTVVAGDVLVLRCPVAGYPLENIHWERTGVRLPYNHRQKAHDNGTLEVHHVERATDQGPYVCVATNRAGQTAQSTVIVRVQVKPVIEPFNFPKSLMEGQRSSVHCTVSSGDLPFKIRWFKDGRPIPDNIGVRTSEVADYSSTLLFESLALHHKGNYTCVAENEAGTVSHTATMVIHVSSQDLIFMHLQPLSCKIHLIKQAKKERLTFISSN</sequence>
<feature type="domain" description="Ig-like" evidence="13">
    <location>
        <begin position="1"/>
        <end position="82"/>
    </location>
</feature>
<evidence type="ECO:0000256" key="1">
    <source>
        <dbReference type="ARBA" id="ARBA00004167"/>
    </source>
</evidence>
<evidence type="ECO:0000256" key="11">
    <source>
        <dbReference type="ARBA" id="ARBA00023180"/>
    </source>
</evidence>
<evidence type="ECO:0000313" key="14">
    <source>
        <dbReference type="EMBL" id="GFY46752.1"/>
    </source>
</evidence>
<dbReference type="InterPro" id="IPR036179">
    <property type="entry name" value="Ig-like_dom_sf"/>
</dbReference>
<keyword evidence="4" id="KW-0812">Transmembrane</keyword>
<dbReference type="InterPro" id="IPR007110">
    <property type="entry name" value="Ig-like_dom"/>
</dbReference>
<keyword evidence="6" id="KW-0677">Repeat</keyword>
<dbReference type="InterPro" id="IPR003598">
    <property type="entry name" value="Ig_sub2"/>
</dbReference>
<dbReference type="FunFam" id="2.60.40.10:FF:000333">
    <property type="entry name" value="Down syndrome cell adhesion molecule"/>
    <property type="match status" value="1"/>
</dbReference>
<keyword evidence="12" id="KW-0393">Immunoglobulin domain</keyword>
<dbReference type="InterPro" id="IPR051170">
    <property type="entry name" value="Neural/epithelial_adhesion"/>
</dbReference>
<dbReference type="GO" id="GO:0005886">
    <property type="term" value="C:plasma membrane"/>
    <property type="evidence" value="ECO:0007669"/>
    <property type="project" value="UniProtKB-SubCell"/>
</dbReference>